<feature type="non-terminal residue" evidence="3">
    <location>
        <position position="1"/>
    </location>
</feature>
<proteinExistence type="predicted"/>
<evidence type="ECO:0000313" key="3">
    <source>
        <dbReference type="EMBL" id="KKL79505.1"/>
    </source>
</evidence>
<protein>
    <submittedName>
        <fullName evidence="3">Uncharacterized protein</fullName>
    </submittedName>
</protein>
<dbReference type="AlphaFoldDB" id="A0A0F9HCS9"/>
<sequence>TKDNKVYRITRSGKVEYSRILKDYNLDRQSILDEESKRIEEVTKKTIKFFEKYKIKDENIQFRFLANVLKLDYSRVESMLRNEEDFDKILLFISTNHPDQYPNYISQEKFSTKYRIKESKLEYYIDEIIGNNIFPIKFFKISMPLDMDFYFQENERLEIMLRAITEDHITKLTYLNKLFSRTLDMNSTVNLILDDICRTLFEEGLKDSLRKFLPNYINYLAYKIETKRDLIESYDKLEGIIWQNIPTIFQSKSDDSMENQFKEKIQKIDKEIDLNPNNLDLYNSKIKILIYFNQYDEGLKLLDFMLGIFPENEKDIQIKKAFILKSMTKVEAGLDIINELQQKYPDDNDLVNYKSYWLQYLDRKEEAQSLIQDLIERIPNNGIYHDTYGEIHMYFEEYKEAIKEFQNAIELANDEWYIHQTYIKLGICYKELKNYDLAVESLEKGKELTNKSSIDPETKEKWIAIANLFLLQIEQFF</sequence>
<dbReference type="SUPFAM" id="SSF48452">
    <property type="entry name" value="TPR-like"/>
    <property type="match status" value="1"/>
</dbReference>
<keyword evidence="1" id="KW-0677">Repeat</keyword>
<name>A0A0F9HCS9_9ZZZZ</name>
<dbReference type="Gene3D" id="1.25.40.10">
    <property type="entry name" value="Tetratricopeptide repeat domain"/>
    <property type="match status" value="1"/>
</dbReference>
<reference evidence="3" key="1">
    <citation type="journal article" date="2015" name="Nature">
        <title>Complex archaea that bridge the gap between prokaryotes and eukaryotes.</title>
        <authorList>
            <person name="Spang A."/>
            <person name="Saw J.H."/>
            <person name="Jorgensen S.L."/>
            <person name="Zaremba-Niedzwiedzka K."/>
            <person name="Martijn J."/>
            <person name="Lind A.E."/>
            <person name="van Eijk R."/>
            <person name="Schleper C."/>
            <person name="Guy L."/>
            <person name="Ettema T.J."/>
        </authorList>
    </citation>
    <scope>NUCLEOTIDE SEQUENCE</scope>
</reference>
<comment type="caution">
    <text evidence="3">The sequence shown here is derived from an EMBL/GenBank/DDBJ whole genome shotgun (WGS) entry which is preliminary data.</text>
</comment>
<dbReference type="PANTHER" id="PTHR44943">
    <property type="entry name" value="CELLULOSE SYNTHASE OPERON PROTEIN C"/>
    <property type="match status" value="1"/>
</dbReference>
<evidence type="ECO:0000256" key="2">
    <source>
        <dbReference type="ARBA" id="ARBA00022803"/>
    </source>
</evidence>
<evidence type="ECO:0000256" key="1">
    <source>
        <dbReference type="ARBA" id="ARBA00022737"/>
    </source>
</evidence>
<dbReference type="PANTHER" id="PTHR44943:SF4">
    <property type="entry name" value="TPR REPEAT-CONTAINING PROTEIN MJ0798"/>
    <property type="match status" value="1"/>
</dbReference>
<dbReference type="EMBL" id="LAZR01023149">
    <property type="protein sequence ID" value="KKL79505.1"/>
    <property type="molecule type" value="Genomic_DNA"/>
</dbReference>
<dbReference type="InterPro" id="IPR011990">
    <property type="entry name" value="TPR-like_helical_dom_sf"/>
</dbReference>
<keyword evidence="2" id="KW-0802">TPR repeat</keyword>
<organism evidence="3">
    <name type="scientific">marine sediment metagenome</name>
    <dbReference type="NCBI Taxonomy" id="412755"/>
    <lineage>
        <taxon>unclassified sequences</taxon>
        <taxon>metagenomes</taxon>
        <taxon>ecological metagenomes</taxon>
    </lineage>
</organism>
<gene>
    <name evidence="3" type="ORF">LCGC14_2014150</name>
</gene>
<dbReference type="PROSITE" id="PS50005">
    <property type="entry name" value="TPR"/>
    <property type="match status" value="2"/>
</dbReference>
<dbReference type="SMART" id="SM00028">
    <property type="entry name" value="TPR"/>
    <property type="match status" value="2"/>
</dbReference>
<dbReference type="Pfam" id="PF13181">
    <property type="entry name" value="TPR_8"/>
    <property type="match status" value="1"/>
</dbReference>
<dbReference type="InterPro" id="IPR019734">
    <property type="entry name" value="TPR_rpt"/>
</dbReference>
<dbReference type="InterPro" id="IPR051685">
    <property type="entry name" value="Ycf3/AcsC/BcsC/TPR_MFPF"/>
</dbReference>
<accession>A0A0F9HCS9</accession>